<dbReference type="CTD" id="34902"/>
<dbReference type="GeneID" id="108012319"/>
<reference evidence="2" key="1">
    <citation type="submission" date="2025-05" db="UniProtKB">
        <authorList>
            <consortium name="RefSeq"/>
        </authorList>
    </citation>
    <scope>NUCLEOTIDE SEQUENCE [LARGE SCALE GENOMIC DNA]</scope>
</reference>
<evidence type="ECO:0000313" key="3">
    <source>
        <dbReference type="RefSeq" id="XP_016933111.2"/>
    </source>
</evidence>
<organism evidence="2 3">
    <name type="scientific">Drosophila suzukii</name>
    <name type="common">Spotted-wing drosophila fruit fly</name>
    <dbReference type="NCBI Taxonomy" id="28584"/>
    <lineage>
        <taxon>Eukaryota</taxon>
        <taxon>Metazoa</taxon>
        <taxon>Ecdysozoa</taxon>
        <taxon>Arthropoda</taxon>
        <taxon>Hexapoda</taxon>
        <taxon>Insecta</taxon>
        <taxon>Pterygota</taxon>
        <taxon>Neoptera</taxon>
        <taxon>Endopterygota</taxon>
        <taxon>Diptera</taxon>
        <taxon>Brachycera</taxon>
        <taxon>Muscomorpha</taxon>
        <taxon>Ephydroidea</taxon>
        <taxon>Drosophilidae</taxon>
        <taxon>Drosophila</taxon>
        <taxon>Sophophora</taxon>
    </lineage>
</organism>
<sequence length="241" mass="27259">MSVTAFTVPIQPYAGPVLIIKDLILPDAAPQDSSKSANPAKKKPRASFFDRSGVLKKLVKHWTQSGVVDEICFEDQEALLDAFLAALETYMKFVVKKTVALCEHRSGYHLYNDERCKMNNDMRTTMTFLNDLEMADCGSSDDDAGFYYKRRKQNTEKQGKGVRFESVNDTAMLAIGGRKRPAEAPVPEGTPSDPGAKAPVKRPFGMRFKHLSIRDVLQFMEEDKRYSRSNMLHEAYLRYTT</sequence>
<keyword evidence="2" id="KW-1185">Reference proteome</keyword>
<evidence type="ECO:0000313" key="2">
    <source>
        <dbReference type="Proteomes" id="UP001652628"/>
    </source>
</evidence>
<protein>
    <submittedName>
        <fullName evidence="3">Transcription initiation factor TFIID subunit 4</fullName>
    </submittedName>
</protein>
<name>A0AB39ZCR7_DROSZ</name>
<dbReference type="RefSeq" id="XP_016933111.2">
    <property type="nucleotide sequence ID" value="XM_017077622.4"/>
</dbReference>
<evidence type="ECO:0000256" key="1">
    <source>
        <dbReference type="SAM" id="MobiDB-lite"/>
    </source>
</evidence>
<gene>
    <name evidence="3" type="primary">nht</name>
</gene>
<reference evidence="3" key="2">
    <citation type="submission" date="2025-08" db="UniProtKB">
        <authorList>
            <consortium name="RefSeq"/>
        </authorList>
    </citation>
    <scope>IDENTIFICATION</scope>
</reference>
<dbReference type="AlphaFoldDB" id="A0AB39ZCR7"/>
<dbReference type="Proteomes" id="UP001652628">
    <property type="component" value="Chromosome 2L"/>
</dbReference>
<feature type="region of interest" description="Disordered" evidence="1">
    <location>
        <begin position="178"/>
        <end position="201"/>
    </location>
</feature>
<accession>A0AB39ZCR7</accession>
<proteinExistence type="predicted"/>